<dbReference type="AlphaFoldDB" id="A0A5J5L137"/>
<organism evidence="3 4">
    <name type="scientific">Kocuria coralli</name>
    <dbReference type="NCBI Taxonomy" id="1461025"/>
    <lineage>
        <taxon>Bacteria</taxon>
        <taxon>Bacillati</taxon>
        <taxon>Actinomycetota</taxon>
        <taxon>Actinomycetes</taxon>
        <taxon>Micrococcales</taxon>
        <taxon>Micrococcaceae</taxon>
        <taxon>Kocuria</taxon>
    </lineage>
</organism>
<protein>
    <recommendedName>
        <fullName evidence="5">Cell wall-binding repeat-containing protein</fullName>
    </recommendedName>
</protein>
<reference evidence="3 4" key="1">
    <citation type="submission" date="2019-05" db="EMBL/GenBank/DDBJ databases">
        <title>Kocuria coralli sp. nov., a novel actinobacterium isolated from coral reef seawater.</title>
        <authorList>
            <person name="Li J."/>
        </authorList>
    </citation>
    <scope>NUCLEOTIDE SEQUENCE [LARGE SCALE GENOMIC DNA]</scope>
    <source>
        <strain evidence="3 4">SCSIO 13007</strain>
    </source>
</reference>
<feature type="chain" id="PRO_5039631017" description="Cell wall-binding repeat-containing protein" evidence="2">
    <location>
        <begin position="28"/>
        <end position="503"/>
    </location>
</feature>
<dbReference type="PROSITE" id="PS51257">
    <property type="entry name" value="PROKAR_LIPOPROTEIN"/>
    <property type="match status" value="1"/>
</dbReference>
<sequence>MTRPLTRPLTPRTLKTGALTAATAAVAVALTSCSSGTTTGPQLAFTDEAAATAVVDDPTAASVAASEAAFTRAEAVFLSPPEQSEELAEASAEARMPLLLTGDDDALREELDRLGTETVIVAQDAPAPAAAGEREVIEVDPEARADAMGLPDLDADDDDAPAVAMIDPGEHHPAAAAVAATVRAAGGEVVEVPGGDPRVSGDSVAAAERSPDTSVVAVGASFGSTDQLEERMSLAASTTAELPGGGQLAFPGRRMVALYGSPGTAALGALGEQDVDAAIQRASELAEQYEPHSEEPVIPAFEIIATIASSEPGPDGDYTSEIDPEQLRPWVEAAQDEGVYVVLDLQPGQVDFLTQAQRYEDLLKEPNVGLALDPEWRLQEGQRHMEQIGSVDAAEINEVSGWLAELTARNHLPQKTLILHQFSTAMITDRESIDTSHEELAITLHADGHGTPQLKTETWDVLRQDLPEGIWMAWKNFYDEDTPVFTPEQTYDVDPRPWFVSYQ</sequence>
<dbReference type="RefSeq" id="WP_158032775.1">
    <property type="nucleotide sequence ID" value="NZ_ML708611.1"/>
</dbReference>
<evidence type="ECO:0000313" key="3">
    <source>
        <dbReference type="EMBL" id="KAA9395350.1"/>
    </source>
</evidence>
<dbReference type="Proteomes" id="UP000325957">
    <property type="component" value="Unassembled WGS sequence"/>
</dbReference>
<comment type="caution">
    <text evidence="3">The sequence shown here is derived from an EMBL/GenBank/DDBJ whole genome shotgun (WGS) entry which is preliminary data.</text>
</comment>
<accession>A0A5J5L137</accession>
<evidence type="ECO:0000313" key="4">
    <source>
        <dbReference type="Proteomes" id="UP000325957"/>
    </source>
</evidence>
<evidence type="ECO:0008006" key="5">
    <source>
        <dbReference type="Google" id="ProtNLM"/>
    </source>
</evidence>
<dbReference type="OrthoDB" id="9812120at2"/>
<gene>
    <name evidence="3" type="ORF">FCK90_02815</name>
</gene>
<keyword evidence="4" id="KW-1185">Reference proteome</keyword>
<feature type="signal peptide" evidence="2">
    <location>
        <begin position="1"/>
        <end position="27"/>
    </location>
</feature>
<dbReference type="EMBL" id="SZWF01000002">
    <property type="protein sequence ID" value="KAA9395350.1"/>
    <property type="molecule type" value="Genomic_DNA"/>
</dbReference>
<evidence type="ECO:0000256" key="1">
    <source>
        <dbReference type="SAM" id="MobiDB-lite"/>
    </source>
</evidence>
<keyword evidence="2" id="KW-0732">Signal</keyword>
<feature type="region of interest" description="Disordered" evidence="1">
    <location>
        <begin position="191"/>
        <end position="210"/>
    </location>
</feature>
<proteinExistence type="predicted"/>
<name>A0A5J5L137_9MICC</name>
<evidence type="ECO:0000256" key="2">
    <source>
        <dbReference type="SAM" id="SignalP"/>
    </source>
</evidence>